<reference evidence="10" key="1">
    <citation type="journal article" date="2017" name="Nature">
        <title>The sunflower genome provides insights into oil metabolism, flowering and Asterid evolution.</title>
        <authorList>
            <person name="Badouin H."/>
            <person name="Gouzy J."/>
            <person name="Grassa C.J."/>
            <person name="Murat F."/>
            <person name="Staton S.E."/>
            <person name="Cottret L."/>
            <person name="Lelandais-Briere C."/>
            <person name="Owens G.L."/>
            <person name="Carrere S."/>
            <person name="Mayjonade B."/>
            <person name="Legrand L."/>
            <person name="Gill N."/>
            <person name="Kane N.C."/>
            <person name="Bowers J.E."/>
            <person name="Hubner S."/>
            <person name="Bellec A."/>
            <person name="Berard A."/>
            <person name="Berges H."/>
            <person name="Blanchet N."/>
            <person name="Boniface M.C."/>
            <person name="Brunel D."/>
            <person name="Catrice O."/>
            <person name="Chaidir N."/>
            <person name="Claudel C."/>
            <person name="Donnadieu C."/>
            <person name="Faraut T."/>
            <person name="Fievet G."/>
            <person name="Helmstetter N."/>
            <person name="King M."/>
            <person name="Knapp S.J."/>
            <person name="Lai Z."/>
            <person name="Le Paslier M.C."/>
            <person name="Lippi Y."/>
            <person name="Lorenzon L."/>
            <person name="Mandel J.R."/>
            <person name="Marage G."/>
            <person name="Marchand G."/>
            <person name="Marquand E."/>
            <person name="Bret-Mestries E."/>
            <person name="Morien E."/>
            <person name="Nambeesan S."/>
            <person name="Nguyen T."/>
            <person name="Pegot-Espagnet P."/>
            <person name="Pouilly N."/>
            <person name="Raftis F."/>
            <person name="Sallet E."/>
            <person name="Schiex T."/>
            <person name="Thomas J."/>
            <person name="Vandecasteele C."/>
            <person name="Vares D."/>
            <person name="Vear F."/>
            <person name="Vautrin S."/>
            <person name="Crespi M."/>
            <person name="Mangin B."/>
            <person name="Burke J.M."/>
            <person name="Salse J."/>
            <person name="Munos S."/>
            <person name="Vincourt P."/>
            <person name="Rieseberg L.H."/>
            <person name="Langlade N.B."/>
        </authorList>
    </citation>
    <scope>NUCLEOTIDE SEQUENCE</scope>
    <source>
        <tissue evidence="10">Leaves</tissue>
    </source>
</reference>
<dbReference type="PANTHER" id="PTHR36766:SF61">
    <property type="entry name" value="NB-ARC DOMAIN DISEASE RESISTANCE PROTEIN"/>
    <property type="match status" value="1"/>
</dbReference>
<evidence type="ECO:0000256" key="2">
    <source>
        <dbReference type="ARBA" id="ARBA00022737"/>
    </source>
</evidence>
<dbReference type="EMBL" id="MNCJ02000328">
    <property type="protein sequence ID" value="KAF5776019.1"/>
    <property type="molecule type" value="Genomic_DNA"/>
</dbReference>
<keyword evidence="10" id="KW-0378">Hydrolase</keyword>
<dbReference type="GO" id="GO:0051707">
    <property type="term" value="P:response to other organism"/>
    <property type="evidence" value="ECO:0007669"/>
    <property type="project" value="UniProtKB-ARBA"/>
</dbReference>
<dbReference type="SUPFAM" id="SSF52058">
    <property type="entry name" value="L domain-like"/>
    <property type="match status" value="2"/>
</dbReference>
<dbReference type="PRINTS" id="PR00364">
    <property type="entry name" value="DISEASERSIST"/>
</dbReference>
<organism evidence="10 11">
    <name type="scientific">Helianthus annuus</name>
    <name type="common">Common sunflower</name>
    <dbReference type="NCBI Taxonomy" id="4232"/>
    <lineage>
        <taxon>Eukaryota</taxon>
        <taxon>Viridiplantae</taxon>
        <taxon>Streptophyta</taxon>
        <taxon>Embryophyta</taxon>
        <taxon>Tracheophyta</taxon>
        <taxon>Spermatophyta</taxon>
        <taxon>Magnoliopsida</taxon>
        <taxon>eudicotyledons</taxon>
        <taxon>Gunneridae</taxon>
        <taxon>Pentapetalae</taxon>
        <taxon>asterids</taxon>
        <taxon>campanulids</taxon>
        <taxon>Asterales</taxon>
        <taxon>Asteraceae</taxon>
        <taxon>Asteroideae</taxon>
        <taxon>Heliantheae alliance</taxon>
        <taxon>Heliantheae</taxon>
        <taxon>Helianthus</taxon>
    </lineage>
</organism>
<dbReference type="OrthoDB" id="25838at2759"/>
<evidence type="ECO:0000256" key="1">
    <source>
        <dbReference type="ARBA" id="ARBA00022614"/>
    </source>
</evidence>
<dbReference type="Gene3D" id="1.20.5.4130">
    <property type="match status" value="1"/>
</dbReference>
<evidence type="ECO:0000256" key="3">
    <source>
        <dbReference type="ARBA" id="ARBA00022741"/>
    </source>
</evidence>
<dbReference type="GO" id="GO:0043531">
    <property type="term" value="F:ADP binding"/>
    <property type="evidence" value="ECO:0007669"/>
    <property type="project" value="InterPro"/>
</dbReference>
<reference evidence="10" key="2">
    <citation type="submission" date="2020-06" db="EMBL/GenBank/DDBJ databases">
        <title>Helianthus annuus Genome sequencing and assembly Release 2.</title>
        <authorList>
            <person name="Gouzy J."/>
            <person name="Langlade N."/>
            <person name="Munos S."/>
        </authorList>
    </citation>
    <scope>NUCLEOTIDE SEQUENCE</scope>
    <source>
        <tissue evidence="10">Leaves</tissue>
    </source>
</reference>
<name>A0A9K3HEK9_HELAN</name>
<dbReference type="Pfam" id="PF23559">
    <property type="entry name" value="WHD_DRP"/>
    <property type="match status" value="1"/>
</dbReference>
<feature type="domain" description="NB-ARC" evidence="6">
    <location>
        <begin position="177"/>
        <end position="345"/>
    </location>
</feature>
<dbReference type="GO" id="GO:0006952">
    <property type="term" value="P:defense response"/>
    <property type="evidence" value="ECO:0007669"/>
    <property type="project" value="UniProtKB-KW"/>
</dbReference>
<dbReference type="InterPro" id="IPR032675">
    <property type="entry name" value="LRR_dom_sf"/>
</dbReference>
<dbReference type="Gramene" id="mRNA:HanXRQr2_Chr13g0618631">
    <property type="protein sequence ID" value="mRNA:HanXRQr2_Chr13g0618631"/>
    <property type="gene ID" value="HanXRQr2_Chr13g0618631"/>
</dbReference>
<dbReference type="InterPro" id="IPR058922">
    <property type="entry name" value="WHD_DRP"/>
</dbReference>
<dbReference type="Pfam" id="PF25019">
    <property type="entry name" value="LRR_R13L1-DRL21"/>
    <property type="match status" value="1"/>
</dbReference>
<keyword evidence="11" id="KW-1185">Reference proteome</keyword>
<evidence type="ECO:0000259" key="8">
    <source>
        <dbReference type="Pfam" id="PF23559"/>
    </source>
</evidence>
<dbReference type="FunFam" id="3.40.50.300:FF:001091">
    <property type="entry name" value="Probable disease resistance protein At1g61300"/>
    <property type="match status" value="1"/>
</dbReference>
<dbReference type="SUPFAM" id="SSF52540">
    <property type="entry name" value="P-loop containing nucleoside triphosphate hydrolases"/>
    <property type="match status" value="1"/>
</dbReference>
<evidence type="ECO:0000259" key="7">
    <source>
        <dbReference type="Pfam" id="PF18052"/>
    </source>
</evidence>
<dbReference type="Gene3D" id="1.10.8.430">
    <property type="entry name" value="Helical domain of apoptotic protease-activating factors"/>
    <property type="match status" value="1"/>
</dbReference>
<feature type="domain" description="R13L1/DRL21-like LRR repeat region" evidence="9">
    <location>
        <begin position="692"/>
        <end position="816"/>
    </location>
</feature>
<keyword evidence="4" id="KW-0611">Plant defense</keyword>
<dbReference type="GO" id="GO:0016787">
    <property type="term" value="F:hydrolase activity"/>
    <property type="evidence" value="ECO:0007669"/>
    <property type="project" value="UniProtKB-KW"/>
</dbReference>
<feature type="domain" description="Disease resistance N-terminal" evidence="7">
    <location>
        <begin position="7"/>
        <end position="91"/>
    </location>
</feature>
<evidence type="ECO:0000256" key="5">
    <source>
        <dbReference type="ARBA" id="ARBA00022840"/>
    </source>
</evidence>
<dbReference type="AlphaFoldDB" id="A0A9K3HEK9"/>
<dbReference type="Proteomes" id="UP000215914">
    <property type="component" value="Unassembled WGS sequence"/>
</dbReference>
<keyword evidence="3" id="KW-0547">Nucleotide-binding</keyword>
<comment type="caution">
    <text evidence="10">The sequence shown here is derived from an EMBL/GenBank/DDBJ whole genome shotgun (WGS) entry which is preliminary data.</text>
</comment>
<evidence type="ECO:0000313" key="11">
    <source>
        <dbReference type="Proteomes" id="UP000215914"/>
    </source>
</evidence>
<evidence type="ECO:0000259" key="6">
    <source>
        <dbReference type="Pfam" id="PF00931"/>
    </source>
</evidence>
<dbReference type="GO" id="GO:0005524">
    <property type="term" value="F:ATP binding"/>
    <property type="evidence" value="ECO:0007669"/>
    <property type="project" value="UniProtKB-KW"/>
</dbReference>
<dbReference type="Pfam" id="PF18052">
    <property type="entry name" value="Rx_N"/>
    <property type="match status" value="1"/>
</dbReference>
<keyword evidence="2" id="KW-0677">Repeat</keyword>
<evidence type="ECO:0000313" key="10">
    <source>
        <dbReference type="EMBL" id="KAF5776019.1"/>
    </source>
</evidence>
<dbReference type="InterPro" id="IPR056789">
    <property type="entry name" value="LRR_R13L1-DRL21"/>
</dbReference>
<dbReference type="PANTHER" id="PTHR36766">
    <property type="entry name" value="PLANT BROAD-SPECTRUM MILDEW RESISTANCE PROTEIN RPW8"/>
    <property type="match status" value="1"/>
</dbReference>
<dbReference type="InterPro" id="IPR041118">
    <property type="entry name" value="Rx_N"/>
</dbReference>
<evidence type="ECO:0000256" key="4">
    <source>
        <dbReference type="ARBA" id="ARBA00022821"/>
    </source>
</evidence>
<protein>
    <submittedName>
        <fullName evidence="10">P-loop containing nucleoside triphosphate hydrolase, leucine-rich repeat domain superfamily</fullName>
    </submittedName>
</protein>
<feature type="domain" description="Disease resistance protein winged helix" evidence="8">
    <location>
        <begin position="430"/>
        <end position="498"/>
    </location>
</feature>
<dbReference type="Pfam" id="PF00931">
    <property type="entry name" value="NB-ARC"/>
    <property type="match status" value="1"/>
</dbReference>
<keyword evidence="1" id="KW-0433">Leucine-rich repeat</keyword>
<keyword evidence="5" id="KW-0067">ATP-binding</keyword>
<dbReference type="InterPro" id="IPR002182">
    <property type="entry name" value="NB-ARC"/>
</dbReference>
<accession>A0A9K3HEK9</accession>
<proteinExistence type="predicted"/>
<dbReference type="InterPro" id="IPR042197">
    <property type="entry name" value="Apaf_helical"/>
</dbReference>
<gene>
    <name evidence="10" type="ORF">HanXRQr2_Chr13g0618631</name>
</gene>
<evidence type="ECO:0000259" key="9">
    <source>
        <dbReference type="Pfam" id="PF25019"/>
    </source>
</evidence>
<sequence length="1271" mass="143926">MADSPVSSHLKIIFEMLADEALKKYAHSKGIDSQLKKLRVMLVQIVNLLNDASRQEITSQSVKEWMNDLQHLAYDIDDVLDDVATDAIHPELTQESSGASTSKLRKLIPSCCTNLSPSHRLYPELDSITSQLHHLYKAKNELGLLAVSDERRIVTNNRRVLQTSLVHVSGIVGRQAEKERLVYELLRDNQSSKENFSIVPIVGMGGIGKTTLAQLLYNDTRVKSHFELMAWYCVSDEFDVFIITKTIFQSVTGQNTDFKDLNLLQMALLEHLKGKRFLLVLDDVWSESYEDWETLVRPFHSGAHGSKIIMTTRKEQLLKKLGFDHLVQLKSLSNEDALSLFAQQALGVDNFDSHPTLRAMGESIVEKCGGLPLALKTIGRLLRTKTDAEEWFDVLESELWQFDGGILPALRISYNDLSSDLKRLFAYCSLFPKDMLFDVEELVLLWMAEGFLTQSNPTMAPERLGHECFEELLSRSFFQHAPNEESLFVMHDLMNDLATYVAGGYFLRFEKHMQTRKEALAKYRHMSFIHEEYVAYQEFEKLKTPRSLRTLLAVSFSMNQSWGAFYLSSKILVDLLPALPMLRVLSLSRFEIGEVPDVIGSLKHLRYLNLSQTKIKELPENVGSLYNLETLIVFGCQSLHKLPKSFLKLEKLRHFDTRDTPLLEKLPMGIGELKSLQILTKIIIEEDNGFAITELKSLKNIHGEISIQGLHNVQSPMQAHEANLSQKRLTKLELKWDNGSQRGTLENEVLNELKPHSDSLKELAIVSYGGTEFSNWVGDPSFYRLVHVTIRDCLKCISLPPLGQLPSLKELLIQGMDGVKGIGSELTGSGTTSVVFPSLEILRFEDMLGWETWSYASDIVFPCLRELYIKDCPKLIDVSVETLPSLRVLQIHRCGDRVLRRLVQAASSITKLEILSILGLTYEVWRGVLDHLGAVEEVRIYRCNEIRYLWESKADASKVLVNLQKLYVYNCSALVSLGEKEEEEEDSFGSHFLSSLRILDVLHCNNMKLCCCPNSIESLCIGSCSSVTRLSFPTASTIGGGHELRSLDISLCNKQMEMIINTSMPMLEYVCIYHWENLKSIIQLSNSVHLTHLELYGCPSLESFPDLELSKLTSLKILLIEKCPSMDYAFPQGLWPPNLVSLGIGGLKKPISEWSSQNFPTSLVELTLFGEDVRNFSKLSDLLPSSLTRLCIEEFGKLESLSVGLQHLTSLQHLEIENCPKIIHLPETVLPSLLSLRICECPKLKERCEGRGSHYWPLISHIPCIETEHSD</sequence>
<dbReference type="Gene3D" id="3.80.10.10">
    <property type="entry name" value="Ribonuclease Inhibitor"/>
    <property type="match status" value="2"/>
</dbReference>
<dbReference type="InterPro" id="IPR027417">
    <property type="entry name" value="P-loop_NTPase"/>
</dbReference>
<dbReference type="Gene3D" id="3.40.50.300">
    <property type="entry name" value="P-loop containing nucleotide triphosphate hydrolases"/>
    <property type="match status" value="1"/>
</dbReference>